<dbReference type="EMBL" id="BTRK01000002">
    <property type="protein sequence ID" value="GMR34736.1"/>
    <property type="molecule type" value="Genomic_DNA"/>
</dbReference>
<feature type="domain" description="Choline/carnitine acyltransferase" evidence="2">
    <location>
        <begin position="1"/>
        <end position="107"/>
    </location>
</feature>
<dbReference type="GO" id="GO:0005739">
    <property type="term" value="C:mitochondrion"/>
    <property type="evidence" value="ECO:0007669"/>
    <property type="project" value="TreeGrafter"/>
</dbReference>
<protein>
    <recommendedName>
        <fullName evidence="2">Choline/carnitine acyltransferase domain-containing protein</fullName>
    </recommendedName>
</protein>
<dbReference type="InterPro" id="IPR039551">
    <property type="entry name" value="Cho/carn_acyl_trans"/>
</dbReference>
<organism evidence="3 4">
    <name type="scientific">Pristionchus mayeri</name>
    <dbReference type="NCBI Taxonomy" id="1317129"/>
    <lineage>
        <taxon>Eukaryota</taxon>
        <taxon>Metazoa</taxon>
        <taxon>Ecdysozoa</taxon>
        <taxon>Nematoda</taxon>
        <taxon>Chromadorea</taxon>
        <taxon>Rhabditida</taxon>
        <taxon>Rhabditina</taxon>
        <taxon>Diplogasteromorpha</taxon>
        <taxon>Diplogasteroidea</taxon>
        <taxon>Neodiplogasteridae</taxon>
        <taxon>Pristionchus</taxon>
    </lineage>
</organism>
<sequence length="110" mass="13096">MKKLKCSPDAFIQMSLQLAWFRNQNKFSLTYEASMTRLFREGRTETVRSCSVESCDFVRAMMDPKTSREERVRLLRTACEKHQDQYRDAMTGRGVDRHLFALYVVKRYLE</sequence>
<dbReference type="InterPro" id="IPR023213">
    <property type="entry name" value="CAT-like_dom_sf"/>
</dbReference>
<dbReference type="GO" id="GO:0009437">
    <property type="term" value="P:carnitine metabolic process"/>
    <property type="evidence" value="ECO:0007669"/>
    <property type="project" value="TreeGrafter"/>
</dbReference>
<name>A0AAN4Z964_9BILA</name>
<dbReference type="InterPro" id="IPR000542">
    <property type="entry name" value="Carn_acyl_trans"/>
</dbReference>
<evidence type="ECO:0000313" key="4">
    <source>
        <dbReference type="Proteomes" id="UP001328107"/>
    </source>
</evidence>
<evidence type="ECO:0000313" key="3">
    <source>
        <dbReference type="EMBL" id="GMR34736.1"/>
    </source>
</evidence>
<gene>
    <name evidence="3" type="ORF">PMAYCL1PPCAC_04931</name>
</gene>
<proteinExistence type="inferred from homology"/>
<evidence type="ECO:0000259" key="2">
    <source>
        <dbReference type="Pfam" id="PF00755"/>
    </source>
</evidence>
<dbReference type="PANTHER" id="PTHR22589:SF31">
    <property type="entry name" value="CARNITINE O-PALMITOYLTRANSFERASE"/>
    <property type="match status" value="1"/>
</dbReference>
<feature type="non-terminal residue" evidence="3">
    <location>
        <position position="110"/>
    </location>
</feature>
<dbReference type="PANTHER" id="PTHR22589">
    <property type="entry name" value="CARNITINE O-ACYLTRANSFERASE"/>
    <property type="match status" value="1"/>
</dbReference>
<dbReference type="SUPFAM" id="SSF52777">
    <property type="entry name" value="CoA-dependent acyltransferases"/>
    <property type="match status" value="1"/>
</dbReference>
<reference evidence="4" key="1">
    <citation type="submission" date="2022-10" db="EMBL/GenBank/DDBJ databases">
        <title>Genome assembly of Pristionchus species.</title>
        <authorList>
            <person name="Yoshida K."/>
            <person name="Sommer R.J."/>
        </authorList>
    </citation>
    <scope>NUCLEOTIDE SEQUENCE [LARGE SCALE GENOMIC DNA]</scope>
    <source>
        <strain evidence="4">RS5460</strain>
    </source>
</reference>
<comment type="caution">
    <text evidence="3">The sequence shown here is derived from an EMBL/GenBank/DDBJ whole genome shotgun (WGS) entry which is preliminary data.</text>
</comment>
<evidence type="ECO:0000256" key="1">
    <source>
        <dbReference type="ARBA" id="ARBA00005232"/>
    </source>
</evidence>
<dbReference type="Proteomes" id="UP001328107">
    <property type="component" value="Unassembled WGS sequence"/>
</dbReference>
<comment type="similarity">
    <text evidence="1">Belongs to the carnitine/choline acetyltransferase family.</text>
</comment>
<dbReference type="AlphaFoldDB" id="A0AAN4Z964"/>
<dbReference type="Gene3D" id="3.30.559.10">
    <property type="entry name" value="Chloramphenicol acetyltransferase-like domain"/>
    <property type="match status" value="1"/>
</dbReference>
<dbReference type="GO" id="GO:0006631">
    <property type="term" value="P:fatty acid metabolic process"/>
    <property type="evidence" value="ECO:0007669"/>
    <property type="project" value="TreeGrafter"/>
</dbReference>
<dbReference type="GO" id="GO:0004095">
    <property type="term" value="F:carnitine O-palmitoyltransferase activity"/>
    <property type="evidence" value="ECO:0007669"/>
    <property type="project" value="TreeGrafter"/>
</dbReference>
<accession>A0AAN4Z964</accession>
<keyword evidence="4" id="KW-1185">Reference proteome</keyword>
<dbReference type="Pfam" id="PF00755">
    <property type="entry name" value="Carn_acyltransf"/>
    <property type="match status" value="1"/>
</dbReference>